<gene>
    <name evidence="2" type="ORF">H9815_14995</name>
</gene>
<organism evidence="2 3">
    <name type="scientific">Candidatus Ruania gallistercoris</name>
    <dbReference type="NCBI Taxonomy" id="2838746"/>
    <lineage>
        <taxon>Bacteria</taxon>
        <taxon>Bacillati</taxon>
        <taxon>Actinomycetota</taxon>
        <taxon>Actinomycetes</taxon>
        <taxon>Micrococcales</taxon>
        <taxon>Ruaniaceae</taxon>
        <taxon>Ruania</taxon>
    </lineage>
</organism>
<dbReference type="Pfam" id="PF14019">
    <property type="entry name" value="DUF4235"/>
    <property type="match status" value="1"/>
</dbReference>
<evidence type="ECO:0000313" key="2">
    <source>
        <dbReference type="EMBL" id="HIZ37079.1"/>
    </source>
</evidence>
<keyword evidence="1" id="KW-0472">Membrane</keyword>
<reference evidence="2" key="2">
    <citation type="submission" date="2021-04" db="EMBL/GenBank/DDBJ databases">
        <authorList>
            <person name="Gilroy R."/>
        </authorList>
    </citation>
    <scope>NUCLEOTIDE SEQUENCE</scope>
    <source>
        <strain evidence="2">ChiGjej4B4-7305</strain>
    </source>
</reference>
<reference evidence="2" key="1">
    <citation type="journal article" date="2021" name="PeerJ">
        <title>Extensive microbial diversity within the chicken gut microbiome revealed by metagenomics and culture.</title>
        <authorList>
            <person name="Gilroy R."/>
            <person name="Ravi A."/>
            <person name="Getino M."/>
            <person name="Pursley I."/>
            <person name="Horton D.L."/>
            <person name="Alikhan N.F."/>
            <person name="Baker D."/>
            <person name="Gharbi K."/>
            <person name="Hall N."/>
            <person name="Watson M."/>
            <person name="Adriaenssens E.M."/>
            <person name="Foster-Nyarko E."/>
            <person name="Jarju S."/>
            <person name="Secka A."/>
            <person name="Antonio M."/>
            <person name="Oren A."/>
            <person name="Chaudhuri R.R."/>
            <person name="La Ragione R."/>
            <person name="Hildebrand F."/>
            <person name="Pallen M.J."/>
        </authorList>
    </citation>
    <scope>NUCLEOTIDE SEQUENCE</scope>
    <source>
        <strain evidence="2">ChiGjej4B4-7305</strain>
    </source>
</reference>
<proteinExistence type="predicted"/>
<dbReference type="InterPro" id="IPR025329">
    <property type="entry name" value="DUF4235"/>
</dbReference>
<name>A0A9D2EG52_9MICO</name>
<evidence type="ECO:0000256" key="1">
    <source>
        <dbReference type="SAM" id="Phobius"/>
    </source>
</evidence>
<comment type="caution">
    <text evidence="2">The sequence shown here is derived from an EMBL/GenBank/DDBJ whole genome shotgun (WGS) entry which is preliminary data.</text>
</comment>
<dbReference type="EMBL" id="DXBY01000261">
    <property type="protein sequence ID" value="HIZ37079.1"/>
    <property type="molecule type" value="Genomic_DNA"/>
</dbReference>
<keyword evidence="1" id="KW-1133">Transmembrane helix</keyword>
<keyword evidence="1" id="KW-0812">Transmembrane</keyword>
<dbReference type="Proteomes" id="UP000824037">
    <property type="component" value="Unassembled WGS sequence"/>
</dbReference>
<dbReference type="AlphaFoldDB" id="A0A9D2EG52"/>
<feature type="transmembrane region" description="Helical" evidence="1">
    <location>
        <begin position="48"/>
        <end position="68"/>
    </location>
</feature>
<accession>A0A9D2EG52</accession>
<evidence type="ECO:0000313" key="3">
    <source>
        <dbReference type="Proteomes" id="UP000824037"/>
    </source>
</evidence>
<protein>
    <submittedName>
        <fullName evidence="2">DUF4235 domain-containing protein</fullName>
    </submittedName>
</protein>
<sequence>MNVQKLVTTVAAVAAGFAANKLLAAGWKAITGHEPPTGDPDDGEISIGELVVFAAVSGAVVAFARTFATRGAAKWMESGDKTAIEKD</sequence>